<protein>
    <recommendedName>
        <fullName evidence="2">SH3b domain-containing protein</fullName>
    </recommendedName>
</protein>
<sequence length="193" mass="21201">MKQILIIIFTTFFLSSVALADLYEVTHVDSTDSLNMRNAARVSASIVTSLPFNATRITVLKTVQNHRSKWSKISWKGNIGWVNAYYLRVATLQTFQCSGAEPFWSLEITASNTVKFNNYDIGNFQAPISFQKIPSGRPPEAGIRVTKAVSSNHSALIVTTEEACEGDMSGITHAYSMTALINNNIVLVGCCSN</sequence>
<gene>
    <name evidence="3" type="ORF">ENJ51_11810</name>
</gene>
<proteinExistence type="predicted"/>
<feature type="signal peptide" evidence="1">
    <location>
        <begin position="1"/>
        <end position="20"/>
    </location>
</feature>
<accession>A0A7V2WW32</accession>
<reference evidence="3" key="1">
    <citation type="journal article" date="2020" name="mSystems">
        <title>Genome- and Community-Level Interaction Insights into Carbon Utilization and Element Cycling Functions of Hydrothermarchaeota in Hydrothermal Sediment.</title>
        <authorList>
            <person name="Zhou Z."/>
            <person name="Liu Y."/>
            <person name="Xu W."/>
            <person name="Pan J."/>
            <person name="Luo Z.H."/>
            <person name="Li M."/>
        </authorList>
    </citation>
    <scope>NUCLEOTIDE SEQUENCE [LARGE SCALE GENOMIC DNA]</scope>
    <source>
        <strain evidence="3">HyVt-493</strain>
    </source>
</reference>
<dbReference type="EMBL" id="DRMS01000446">
    <property type="protein sequence ID" value="HFC93485.1"/>
    <property type="molecule type" value="Genomic_DNA"/>
</dbReference>
<keyword evidence="1" id="KW-0732">Signal</keyword>
<dbReference type="Proteomes" id="UP000885750">
    <property type="component" value="Unassembled WGS sequence"/>
</dbReference>
<evidence type="ECO:0000256" key="1">
    <source>
        <dbReference type="SAM" id="SignalP"/>
    </source>
</evidence>
<evidence type="ECO:0000259" key="2">
    <source>
        <dbReference type="Pfam" id="PF08239"/>
    </source>
</evidence>
<comment type="caution">
    <text evidence="3">The sequence shown here is derived from an EMBL/GenBank/DDBJ whole genome shotgun (WGS) entry which is preliminary data.</text>
</comment>
<evidence type="ECO:0000313" key="3">
    <source>
        <dbReference type="EMBL" id="HFC93485.1"/>
    </source>
</evidence>
<dbReference type="Pfam" id="PF08239">
    <property type="entry name" value="SH3_3"/>
    <property type="match status" value="1"/>
</dbReference>
<dbReference type="AlphaFoldDB" id="A0A7V2WW32"/>
<dbReference type="InterPro" id="IPR003646">
    <property type="entry name" value="SH3-like_bac-type"/>
</dbReference>
<dbReference type="Gene3D" id="2.30.30.40">
    <property type="entry name" value="SH3 Domains"/>
    <property type="match status" value="1"/>
</dbReference>
<feature type="chain" id="PRO_5031063482" description="SH3b domain-containing protein" evidence="1">
    <location>
        <begin position="21"/>
        <end position="193"/>
    </location>
</feature>
<organism evidence="3">
    <name type="scientific">Leucothrix mucor</name>
    <dbReference type="NCBI Taxonomy" id="45248"/>
    <lineage>
        <taxon>Bacteria</taxon>
        <taxon>Pseudomonadati</taxon>
        <taxon>Pseudomonadota</taxon>
        <taxon>Gammaproteobacteria</taxon>
        <taxon>Thiotrichales</taxon>
        <taxon>Thiotrichaceae</taxon>
        <taxon>Leucothrix</taxon>
    </lineage>
</organism>
<feature type="domain" description="SH3b" evidence="2">
    <location>
        <begin position="32"/>
        <end position="87"/>
    </location>
</feature>
<name>A0A7V2WW32_LEUMU</name>